<dbReference type="Gene3D" id="3.30.300.20">
    <property type="match status" value="1"/>
</dbReference>
<dbReference type="SUPFAM" id="SSF82784">
    <property type="entry name" value="OsmC-like"/>
    <property type="match status" value="1"/>
</dbReference>
<dbReference type="KEGG" id="njp:NEJAP_1313"/>
<keyword evidence="2" id="KW-0575">Peroxidase</keyword>
<dbReference type="Proteomes" id="UP000595332">
    <property type="component" value="Chromosome"/>
</dbReference>
<dbReference type="InterPro" id="IPR015946">
    <property type="entry name" value="KH_dom-like_a/b"/>
</dbReference>
<name>A0A7R6SW07_9GAMM</name>
<evidence type="ECO:0000256" key="1">
    <source>
        <dbReference type="SAM" id="MobiDB-lite"/>
    </source>
</evidence>
<keyword evidence="2" id="KW-0560">Oxidoreductase</keyword>
<dbReference type="Pfam" id="PF02566">
    <property type="entry name" value="OsmC"/>
    <property type="match status" value="1"/>
</dbReference>
<accession>A0A7R6SW07</accession>
<evidence type="ECO:0000313" key="2">
    <source>
        <dbReference type="EMBL" id="BBB29265.1"/>
    </source>
</evidence>
<dbReference type="InterPro" id="IPR003718">
    <property type="entry name" value="OsmC/Ohr_fam"/>
</dbReference>
<dbReference type="AlphaFoldDB" id="A0A7R6SW07"/>
<dbReference type="EC" id="1.11.1.15" evidence="2"/>
<dbReference type="RefSeq" id="WP_201349878.1">
    <property type="nucleotide sequence ID" value="NZ_AP014546.1"/>
</dbReference>
<protein>
    <submittedName>
        <fullName evidence="2">Peroxiredoxin</fullName>
        <ecNumber evidence="2">1.11.1.15</ecNumber>
    </submittedName>
</protein>
<feature type="region of interest" description="Disordered" evidence="1">
    <location>
        <begin position="1"/>
        <end position="21"/>
    </location>
</feature>
<organism evidence="2 3">
    <name type="scientific">Neptunomonas japonica JAMM 1380</name>
    <dbReference type="NCBI Taxonomy" id="1441457"/>
    <lineage>
        <taxon>Bacteria</taxon>
        <taxon>Pseudomonadati</taxon>
        <taxon>Pseudomonadota</taxon>
        <taxon>Gammaproteobacteria</taxon>
        <taxon>Oceanospirillales</taxon>
        <taxon>Oceanospirillaceae</taxon>
        <taxon>Neptunomonas</taxon>
    </lineage>
</organism>
<dbReference type="InterPro" id="IPR052924">
    <property type="entry name" value="OsmC/Ohr_hydroprdx_reductase"/>
</dbReference>
<dbReference type="InterPro" id="IPR036102">
    <property type="entry name" value="OsmC/Ohrsf"/>
</dbReference>
<dbReference type="PANTHER" id="PTHR35368">
    <property type="entry name" value="HYDROPEROXIDE REDUCTASE"/>
    <property type="match status" value="1"/>
</dbReference>
<proteinExistence type="predicted"/>
<dbReference type="GO" id="GO:0004601">
    <property type="term" value="F:peroxidase activity"/>
    <property type="evidence" value="ECO:0007669"/>
    <property type="project" value="UniProtKB-KW"/>
</dbReference>
<keyword evidence="3" id="KW-1185">Reference proteome</keyword>
<sequence>MKKISVNEAQQPLRAQYKTSPETAIVTDHARTCGPDANDPFHSIVEPMQGCGVNVPIGVHHALGGLHDAPTPGDMLCAALAACQDSSIRMVANLLNIELEQLNVSVEAKVDVRGTMGIDKNVPVGFQNIHCSVQLRAKEGTDPIMLQKLQVAAERCCVVQQTLRNPPPIETVFNAS</sequence>
<gene>
    <name evidence="2" type="ORF">NEJAP_1313</name>
</gene>
<evidence type="ECO:0000313" key="3">
    <source>
        <dbReference type="Proteomes" id="UP000595332"/>
    </source>
</evidence>
<dbReference type="EMBL" id="AP014546">
    <property type="protein sequence ID" value="BBB29265.1"/>
    <property type="molecule type" value="Genomic_DNA"/>
</dbReference>
<dbReference type="PANTHER" id="PTHR35368:SF1">
    <property type="entry name" value="HYDROPEROXIDE REDUCTASE"/>
    <property type="match status" value="1"/>
</dbReference>
<reference evidence="2 3" key="1">
    <citation type="journal article" date="2008" name="Int. J. Syst. Evol. Microbiol.">
        <title>Neptunomonas japonica sp. nov., an Osedax japonicus symbiont-like bacterium isolated from sediment adjacent to sperm whale carcasses off Kagoshima, Japan.</title>
        <authorList>
            <person name="Miyazaki M."/>
            <person name="Nogi Y."/>
            <person name="Fujiwara Y."/>
            <person name="Kawato M."/>
            <person name="Kubokawa K."/>
            <person name="Horikoshi K."/>
        </authorList>
    </citation>
    <scope>NUCLEOTIDE SEQUENCE [LARGE SCALE GENOMIC DNA]</scope>
    <source>
        <strain evidence="2 3">JAMM 1380</strain>
    </source>
</reference>